<keyword evidence="1" id="KW-0812">Transmembrane</keyword>
<keyword evidence="1" id="KW-0472">Membrane</keyword>
<name>A0ABW3RWZ5_9BACL</name>
<sequence>MKWRSWWSLRRWAHILRRVPPLLASREVPLSDKLLLVVPALLYWILPDVLPFIALDDMAVTLLLMDWFITRAERNEPKT</sequence>
<organism evidence="2 3">
    <name type="scientific">Paenibacillus puldeungensis</name>
    <dbReference type="NCBI Taxonomy" id="696536"/>
    <lineage>
        <taxon>Bacteria</taxon>
        <taxon>Bacillati</taxon>
        <taxon>Bacillota</taxon>
        <taxon>Bacilli</taxon>
        <taxon>Bacillales</taxon>
        <taxon>Paenibacillaceae</taxon>
        <taxon>Paenibacillus</taxon>
    </lineage>
</organism>
<accession>A0ABW3RWZ5</accession>
<proteinExistence type="predicted"/>
<dbReference type="EMBL" id="JBHTLM010000006">
    <property type="protein sequence ID" value="MFD1176807.1"/>
    <property type="molecule type" value="Genomic_DNA"/>
</dbReference>
<keyword evidence="3" id="KW-1185">Reference proteome</keyword>
<gene>
    <name evidence="2" type="ORF">ACFQ3W_10915</name>
</gene>
<evidence type="ECO:0000256" key="1">
    <source>
        <dbReference type="SAM" id="Phobius"/>
    </source>
</evidence>
<keyword evidence="1" id="KW-1133">Transmembrane helix</keyword>
<comment type="caution">
    <text evidence="2">The sequence shown here is derived from an EMBL/GenBank/DDBJ whole genome shotgun (WGS) entry which is preliminary data.</text>
</comment>
<evidence type="ECO:0000313" key="3">
    <source>
        <dbReference type="Proteomes" id="UP001597262"/>
    </source>
</evidence>
<evidence type="ECO:0008006" key="4">
    <source>
        <dbReference type="Google" id="ProtNLM"/>
    </source>
</evidence>
<protein>
    <recommendedName>
        <fullName evidence="4">DUF1232 domain-containing protein</fullName>
    </recommendedName>
</protein>
<reference evidence="3" key="1">
    <citation type="journal article" date="2019" name="Int. J. Syst. Evol. Microbiol.">
        <title>The Global Catalogue of Microorganisms (GCM) 10K type strain sequencing project: providing services to taxonomists for standard genome sequencing and annotation.</title>
        <authorList>
            <consortium name="The Broad Institute Genomics Platform"/>
            <consortium name="The Broad Institute Genome Sequencing Center for Infectious Disease"/>
            <person name="Wu L."/>
            <person name="Ma J."/>
        </authorList>
    </citation>
    <scope>NUCLEOTIDE SEQUENCE [LARGE SCALE GENOMIC DNA]</scope>
    <source>
        <strain evidence="3">CCUG 59189</strain>
    </source>
</reference>
<evidence type="ECO:0000313" key="2">
    <source>
        <dbReference type="EMBL" id="MFD1176807.1"/>
    </source>
</evidence>
<dbReference type="RefSeq" id="WP_379319249.1">
    <property type="nucleotide sequence ID" value="NZ_JBHTLM010000006.1"/>
</dbReference>
<dbReference type="Proteomes" id="UP001597262">
    <property type="component" value="Unassembled WGS sequence"/>
</dbReference>
<feature type="transmembrane region" description="Helical" evidence="1">
    <location>
        <begin position="34"/>
        <end position="55"/>
    </location>
</feature>